<reference evidence="5 6" key="1">
    <citation type="submission" date="2018-06" db="EMBL/GenBank/DDBJ databases">
        <authorList>
            <consortium name="Pathogen Informatics"/>
            <person name="Doyle S."/>
        </authorList>
    </citation>
    <scope>NUCLEOTIDE SEQUENCE [LARGE SCALE GENOMIC DNA]</scope>
    <source>
        <strain evidence="5 6">NCTC9077</strain>
    </source>
</reference>
<dbReference type="InterPro" id="IPR052028">
    <property type="entry name" value="HipA_Ser/Thr_kinase"/>
</dbReference>
<evidence type="ECO:0000256" key="2">
    <source>
        <dbReference type="ARBA" id="ARBA00022679"/>
    </source>
</evidence>
<evidence type="ECO:0000313" key="6">
    <source>
        <dbReference type="Proteomes" id="UP000254495"/>
    </source>
</evidence>
<dbReference type="GO" id="GO:0003677">
    <property type="term" value="F:DNA binding"/>
    <property type="evidence" value="ECO:0007669"/>
    <property type="project" value="InterPro"/>
</dbReference>
<sequence length="535" mass="60123">MLWTYDMMSFQKIYNPTQLANAMKLVRQQNGWTQSELAKKIGIKQATISNFENNPDNTTLTTFFKILQSLELSMTLCDAKKCLARINRTARSGVVMPKLVTWMNNQRVGELTKLANGAHTFKYAPEWLASRYARPLSLSLPLQRGNITSDAVFNFFDNLLPDSPIVRDRIVKRYHAKSRQPFDLLSEIGRDSVGAVTLIPEDETVTHPIMAWEKLTEARLEEVLTAYKADIPLGMIREENDFRISVAGAQEKTALLRIGNDWCIPKGITPTTHIIKLPIGEIRQPNATLDLSQSVDNEYYCLLLAKELGLNVPDAEIIKAGNVRALAVERFDRRWNAERTVLLRLPQEDMCQTFGLTSSVKYESDGGPGIARIMAFLMGSSEALKDRYDFMKFQVFQWLIGATDGHAKNFSVFIQAGGSYRLTPFYDIISAFPVLGGAGIHISDLKLAMGLNASKGKKTAIDKIYPRHFLATAKLLKFPEVQMHEILSDFARMIPAALDNVKTSLPTDFPENVVTAVETNVLRLHGRLSREYGIK</sequence>
<keyword evidence="3" id="KW-0418">Kinase</keyword>
<dbReference type="InterPro" id="IPR012893">
    <property type="entry name" value="HipA-like_C"/>
</dbReference>
<dbReference type="GO" id="GO:0005829">
    <property type="term" value="C:cytosol"/>
    <property type="evidence" value="ECO:0007669"/>
    <property type="project" value="TreeGrafter"/>
</dbReference>
<dbReference type="Gene3D" id="1.10.260.40">
    <property type="entry name" value="lambda repressor-like DNA-binding domains"/>
    <property type="match status" value="1"/>
</dbReference>
<dbReference type="NCBIfam" id="TIGR03071">
    <property type="entry name" value="couple_hipA"/>
    <property type="match status" value="1"/>
</dbReference>
<dbReference type="PANTHER" id="PTHR37419">
    <property type="entry name" value="SERINE/THREONINE-PROTEIN KINASE TOXIN HIPA"/>
    <property type="match status" value="1"/>
</dbReference>
<dbReference type="Pfam" id="PF07804">
    <property type="entry name" value="HipA_C"/>
    <property type="match status" value="1"/>
</dbReference>
<accession>A0A376VHM3</accession>
<protein>
    <submittedName>
        <fullName evidence="5">Protein hipA</fullName>
        <ecNumber evidence="5">2.7.11.1</ecNumber>
    </submittedName>
</protein>
<dbReference type="CDD" id="cd17808">
    <property type="entry name" value="HipA_Ec_like"/>
    <property type="match status" value="1"/>
</dbReference>
<organism evidence="5 6">
    <name type="scientific">Escherichia coli</name>
    <dbReference type="NCBI Taxonomy" id="562"/>
    <lineage>
        <taxon>Bacteria</taxon>
        <taxon>Pseudomonadati</taxon>
        <taxon>Pseudomonadota</taxon>
        <taxon>Gammaproteobacteria</taxon>
        <taxon>Enterobacterales</taxon>
        <taxon>Enterobacteriaceae</taxon>
        <taxon>Escherichia</taxon>
    </lineage>
</organism>
<gene>
    <name evidence="5" type="primary">hipA</name>
    <name evidence="5" type="ORF">NCTC9077_03115</name>
</gene>
<dbReference type="InterPro" id="IPR017508">
    <property type="entry name" value="HipA_N1"/>
</dbReference>
<dbReference type="EMBL" id="UGCU01000001">
    <property type="protein sequence ID" value="STJ11401.1"/>
    <property type="molecule type" value="Genomic_DNA"/>
</dbReference>
<dbReference type="NCBIfam" id="NF007271">
    <property type="entry name" value="PRK09726.1"/>
    <property type="match status" value="1"/>
</dbReference>
<feature type="domain" description="HTH cro/C1-type" evidence="4">
    <location>
        <begin position="23"/>
        <end position="77"/>
    </location>
</feature>
<dbReference type="Pfam" id="PF13657">
    <property type="entry name" value="Couple_hipA"/>
    <property type="match status" value="1"/>
</dbReference>
<evidence type="ECO:0000256" key="1">
    <source>
        <dbReference type="ARBA" id="ARBA00010164"/>
    </source>
</evidence>
<dbReference type="GO" id="GO:0004674">
    <property type="term" value="F:protein serine/threonine kinase activity"/>
    <property type="evidence" value="ECO:0007669"/>
    <property type="project" value="UniProtKB-EC"/>
</dbReference>
<evidence type="ECO:0000313" key="5">
    <source>
        <dbReference type="EMBL" id="STJ11401.1"/>
    </source>
</evidence>
<comment type="similarity">
    <text evidence="1">Belongs to the HipA Ser/Thr kinase family.</text>
</comment>
<evidence type="ECO:0000259" key="4">
    <source>
        <dbReference type="PROSITE" id="PS50943"/>
    </source>
</evidence>
<dbReference type="Pfam" id="PF01381">
    <property type="entry name" value="HTH_3"/>
    <property type="match status" value="1"/>
</dbReference>
<dbReference type="SMART" id="SM00530">
    <property type="entry name" value="HTH_XRE"/>
    <property type="match status" value="1"/>
</dbReference>
<keyword evidence="2 5" id="KW-0808">Transferase</keyword>
<dbReference type="SUPFAM" id="SSF47413">
    <property type="entry name" value="lambda repressor-like DNA-binding domains"/>
    <property type="match status" value="1"/>
</dbReference>
<dbReference type="EC" id="2.7.11.1" evidence="5"/>
<dbReference type="Proteomes" id="UP000254495">
    <property type="component" value="Unassembled WGS sequence"/>
</dbReference>
<dbReference type="CDD" id="cd00093">
    <property type="entry name" value="HTH_XRE"/>
    <property type="match status" value="1"/>
</dbReference>
<name>A0A376VHM3_ECOLX</name>
<dbReference type="InterPro" id="IPR010982">
    <property type="entry name" value="Lambda_DNA-bd_dom_sf"/>
</dbReference>
<proteinExistence type="inferred from homology"/>
<dbReference type="PROSITE" id="PS50943">
    <property type="entry name" value="HTH_CROC1"/>
    <property type="match status" value="1"/>
</dbReference>
<dbReference type="PANTHER" id="PTHR37419:SF1">
    <property type="entry name" value="SERINE_THREONINE-PROTEIN KINASE TOXIN HIPA"/>
    <property type="match status" value="1"/>
</dbReference>
<evidence type="ECO:0000256" key="3">
    <source>
        <dbReference type="ARBA" id="ARBA00022777"/>
    </source>
</evidence>
<dbReference type="AlphaFoldDB" id="A0A376VHM3"/>
<dbReference type="InterPro" id="IPR001387">
    <property type="entry name" value="Cro/C1-type_HTH"/>
</dbReference>